<dbReference type="InterPro" id="IPR052422">
    <property type="entry name" value="Auxin_Ser/Thr_Kinase"/>
</dbReference>
<evidence type="ECO:0000256" key="4">
    <source>
        <dbReference type="ARBA" id="ARBA00022729"/>
    </source>
</evidence>
<keyword evidence="2" id="KW-0433">Leucine-rich repeat</keyword>
<name>A0AAV0FG64_9ASTE</name>
<gene>
    <name evidence="11" type="ORF">CEPIT_LOCUS33656</name>
</gene>
<evidence type="ECO:0000256" key="3">
    <source>
        <dbReference type="ARBA" id="ARBA00022692"/>
    </source>
</evidence>
<keyword evidence="12" id="KW-1185">Reference proteome</keyword>
<keyword evidence="5" id="KW-0677">Repeat</keyword>
<dbReference type="GO" id="GO:0016020">
    <property type="term" value="C:membrane"/>
    <property type="evidence" value="ECO:0007669"/>
    <property type="project" value="UniProtKB-SubCell"/>
</dbReference>
<proteinExistence type="predicted"/>
<dbReference type="Gene3D" id="3.80.10.10">
    <property type="entry name" value="Ribonuclease Inhibitor"/>
    <property type="match status" value="1"/>
</dbReference>
<evidence type="ECO:0008006" key="13">
    <source>
        <dbReference type="Google" id="ProtNLM"/>
    </source>
</evidence>
<evidence type="ECO:0000313" key="12">
    <source>
        <dbReference type="Proteomes" id="UP001152523"/>
    </source>
</evidence>
<accession>A0AAV0FG64</accession>
<comment type="caution">
    <text evidence="11">The sequence shown here is derived from an EMBL/GenBank/DDBJ whole genome shotgun (WGS) entry which is preliminary data.</text>
</comment>
<evidence type="ECO:0000256" key="10">
    <source>
        <dbReference type="SAM" id="SignalP"/>
    </source>
</evidence>
<dbReference type="Proteomes" id="UP001152523">
    <property type="component" value="Unassembled WGS sequence"/>
</dbReference>
<keyword evidence="4 10" id="KW-0732">Signal</keyword>
<evidence type="ECO:0000256" key="5">
    <source>
        <dbReference type="ARBA" id="ARBA00022737"/>
    </source>
</evidence>
<dbReference type="AlphaFoldDB" id="A0AAV0FG64"/>
<evidence type="ECO:0000313" key="11">
    <source>
        <dbReference type="EMBL" id="CAH9134357.1"/>
    </source>
</evidence>
<dbReference type="PANTHER" id="PTHR47986:SF34">
    <property type="entry name" value="RECEPTOR-LIKE KINASE TMK2"/>
    <property type="match status" value="1"/>
</dbReference>
<evidence type="ECO:0000256" key="8">
    <source>
        <dbReference type="ARBA" id="ARBA00023170"/>
    </source>
</evidence>
<keyword evidence="3" id="KW-0812">Transmembrane</keyword>
<feature type="signal peptide" evidence="10">
    <location>
        <begin position="1"/>
        <end position="25"/>
    </location>
</feature>
<dbReference type="InterPro" id="IPR032675">
    <property type="entry name" value="LRR_dom_sf"/>
</dbReference>
<evidence type="ECO:0000256" key="1">
    <source>
        <dbReference type="ARBA" id="ARBA00004167"/>
    </source>
</evidence>
<feature type="chain" id="PRO_5043874672" description="Leucine-rich repeat-containing N-terminal plant-type domain-containing protein" evidence="10">
    <location>
        <begin position="26"/>
        <end position="189"/>
    </location>
</feature>
<evidence type="ECO:0000256" key="7">
    <source>
        <dbReference type="ARBA" id="ARBA00023136"/>
    </source>
</evidence>
<reference evidence="11" key="1">
    <citation type="submission" date="2022-07" db="EMBL/GenBank/DDBJ databases">
        <authorList>
            <person name="Macas J."/>
            <person name="Novak P."/>
            <person name="Neumann P."/>
        </authorList>
    </citation>
    <scope>NUCLEOTIDE SEQUENCE</scope>
</reference>
<dbReference type="PANTHER" id="PTHR47986">
    <property type="entry name" value="OSJNBA0070M12.3 PROTEIN"/>
    <property type="match status" value="1"/>
</dbReference>
<dbReference type="EMBL" id="CAMAPF010000981">
    <property type="protein sequence ID" value="CAH9134357.1"/>
    <property type="molecule type" value="Genomic_DNA"/>
</dbReference>
<dbReference type="SUPFAM" id="SSF52058">
    <property type="entry name" value="L domain-like"/>
    <property type="match status" value="1"/>
</dbReference>
<keyword evidence="7" id="KW-0472">Membrane</keyword>
<keyword evidence="9" id="KW-0325">Glycoprotein</keyword>
<keyword evidence="8" id="KW-0675">Receptor</keyword>
<sequence length="189" mass="20519">MGDRVMAASSGLLLLLTAAIAAVRAAQEGAYGPSPDDDIMKGLKRSVIFKPDSGENWTDTYPCNWISSVDCNKDHSGTLRVTMIRFWGMLDGGTLPANLESLTELEEFDGSSNNLAGEIPNFADSVSYLGLGDNQFTSISPGLFHSKPNLSEVELSHNARLAPWEIPPALNNIVTYVQFLNMCYSDITL</sequence>
<evidence type="ECO:0000256" key="6">
    <source>
        <dbReference type="ARBA" id="ARBA00022989"/>
    </source>
</evidence>
<protein>
    <recommendedName>
        <fullName evidence="13">Leucine-rich repeat-containing N-terminal plant-type domain-containing protein</fullName>
    </recommendedName>
</protein>
<evidence type="ECO:0000256" key="9">
    <source>
        <dbReference type="ARBA" id="ARBA00023180"/>
    </source>
</evidence>
<keyword evidence="6" id="KW-1133">Transmembrane helix</keyword>
<evidence type="ECO:0000256" key="2">
    <source>
        <dbReference type="ARBA" id="ARBA00022614"/>
    </source>
</evidence>
<comment type="subcellular location">
    <subcellularLocation>
        <location evidence="1">Membrane</location>
        <topology evidence="1">Single-pass membrane protein</topology>
    </subcellularLocation>
</comment>
<organism evidence="11 12">
    <name type="scientific">Cuscuta epithymum</name>
    <dbReference type="NCBI Taxonomy" id="186058"/>
    <lineage>
        <taxon>Eukaryota</taxon>
        <taxon>Viridiplantae</taxon>
        <taxon>Streptophyta</taxon>
        <taxon>Embryophyta</taxon>
        <taxon>Tracheophyta</taxon>
        <taxon>Spermatophyta</taxon>
        <taxon>Magnoliopsida</taxon>
        <taxon>eudicotyledons</taxon>
        <taxon>Gunneridae</taxon>
        <taxon>Pentapetalae</taxon>
        <taxon>asterids</taxon>
        <taxon>lamiids</taxon>
        <taxon>Solanales</taxon>
        <taxon>Convolvulaceae</taxon>
        <taxon>Cuscuteae</taxon>
        <taxon>Cuscuta</taxon>
        <taxon>Cuscuta subgen. Cuscuta</taxon>
    </lineage>
</organism>